<dbReference type="Proteomes" id="UP000504606">
    <property type="component" value="Unplaced"/>
</dbReference>
<evidence type="ECO:0000259" key="1">
    <source>
        <dbReference type="PROSITE" id="PS50181"/>
    </source>
</evidence>
<protein>
    <submittedName>
        <fullName evidence="3">Uncharacterized protein LOC113201849</fullName>
    </submittedName>
</protein>
<dbReference type="SMART" id="SM00256">
    <property type="entry name" value="FBOX"/>
    <property type="match status" value="1"/>
</dbReference>
<keyword evidence="2" id="KW-1185">Reference proteome</keyword>
<accession>A0A6J1RR67</accession>
<dbReference type="Pfam" id="PF12937">
    <property type="entry name" value="F-box-like"/>
    <property type="match status" value="1"/>
</dbReference>
<gene>
    <name evidence="3" type="primary">LOC113201849</name>
</gene>
<dbReference type="PROSITE" id="PS50181">
    <property type="entry name" value="FBOX"/>
    <property type="match status" value="1"/>
</dbReference>
<dbReference type="AlphaFoldDB" id="A0A6J1RR67"/>
<feature type="domain" description="F-box" evidence="1">
    <location>
        <begin position="1"/>
        <end position="46"/>
    </location>
</feature>
<dbReference type="SUPFAM" id="SSF81383">
    <property type="entry name" value="F-box domain"/>
    <property type="match status" value="1"/>
</dbReference>
<name>A0A6J1RR67_FRAOC</name>
<sequence length="471" mass="51727">MQLDQLPDDVLVTLMQHLDVDSLLACRLVCRRLCGLALHGDAWRHRWLWTDFEPRARAVLRLAPCLRGVSVCGHILPLIATRCSVAHLLLTVNVSDQGDGAEARLALAATQFALVVRNQEALGRLRGVTLSCLYPMFGAEALIMTLAATSGLESLRVVGIVPYHWSLIEQGPRRPTLEHFECELTTGTESFVNTVLAGHGDTLEVVDLGAHSRDGVEGYLGQTSETTLRLLGGMGRLRELTCQLLPGLEVVAACPTLENLRLNVYSFEPHAIEGACELLRRAHHLRSVCLDYYYDDSQDRPPEVGAKLIEALGCCSSGRSLVTQLAISALPLLQPLLGALPSLPALHDLWLSAPLLTLNGELAQGITPSTAPALRLLALRPYETLECVHDWLHTDTPKTVLTANPQLHILVRELHECGICEACELGCHRNVRWGVSKEVGLFVHDLGKCTSPEVHIVDHPWRSWIQVARCI</sequence>
<dbReference type="InterPro" id="IPR036047">
    <property type="entry name" value="F-box-like_dom_sf"/>
</dbReference>
<evidence type="ECO:0000313" key="3">
    <source>
        <dbReference type="RefSeq" id="XP_026271589.1"/>
    </source>
</evidence>
<dbReference type="InterPro" id="IPR001810">
    <property type="entry name" value="F-box_dom"/>
</dbReference>
<dbReference type="KEGG" id="foc:113201849"/>
<organism evidence="2 3">
    <name type="scientific">Frankliniella occidentalis</name>
    <name type="common">Western flower thrips</name>
    <name type="synonym">Euthrips occidentalis</name>
    <dbReference type="NCBI Taxonomy" id="133901"/>
    <lineage>
        <taxon>Eukaryota</taxon>
        <taxon>Metazoa</taxon>
        <taxon>Ecdysozoa</taxon>
        <taxon>Arthropoda</taxon>
        <taxon>Hexapoda</taxon>
        <taxon>Insecta</taxon>
        <taxon>Pterygota</taxon>
        <taxon>Neoptera</taxon>
        <taxon>Paraneoptera</taxon>
        <taxon>Thysanoptera</taxon>
        <taxon>Terebrantia</taxon>
        <taxon>Thripoidea</taxon>
        <taxon>Thripidae</taxon>
        <taxon>Frankliniella</taxon>
    </lineage>
</organism>
<evidence type="ECO:0000313" key="2">
    <source>
        <dbReference type="Proteomes" id="UP000504606"/>
    </source>
</evidence>
<proteinExistence type="predicted"/>
<dbReference type="Gene3D" id="1.20.1280.50">
    <property type="match status" value="1"/>
</dbReference>
<dbReference type="GeneID" id="113201849"/>
<reference evidence="3" key="1">
    <citation type="submission" date="2025-08" db="UniProtKB">
        <authorList>
            <consortium name="RefSeq"/>
        </authorList>
    </citation>
    <scope>IDENTIFICATION</scope>
    <source>
        <tissue evidence="3">Whole organism</tissue>
    </source>
</reference>
<dbReference type="RefSeq" id="XP_026271589.1">
    <property type="nucleotide sequence ID" value="XM_026415804.2"/>
</dbReference>